<dbReference type="Proteomes" id="UP001205919">
    <property type="component" value="Unassembled WGS sequence"/>
</dbReference>
<evidence type="ECO:0000313" key="5">
    <source>
        <dbReference type="Proteomes" id="UP001205919"/>
    </source>
</evidence>
<dbReference type="GO" id="GO:0071111">
    <property type="term" value="F:cyclic-guanylate-specific phosphodiesterase activity"/>
    <property type="evidence" value="ECO:0007669"/>
    <property type="project" value="InterPro"/>
</dbReference>
<dbReference type="InterPro" id="IPR001638">
    <property type="entry name" value="Solute-binding_3/MltF_N"/>
</dbReference>
<dbReference type="PANTHER" id="PTHR33121:SF70">
    <property type="entry name" value="SIGNALING PROTEIN YKOW"/>
    <property type="match status" value="1"/>
</dbReference>
<dbReference type="PROSITE" id="PS50887">
    <property type="entry name" value="GGDEF"/>
    <property type="match status" value="1"/>
</dbReference>
<dbReference type="SMART" id="SM00062">
    <property type="entry name" value="PBPb"/>
    <property type="match status" value="1"/>
</dbReference>
<feature type="transmembrane region" description="Helical" evidence="1">
    <location>
        <begin position="20"/>
        <end position="42"/>
    </location>
</feature>
<feature type="domain" description="GGDEF" evidence="3">
    <location>
        <begin position="579"/>
        <end position="707"/>
    </location>
</feature>
<dbReference type="InterPro" id="IPR035919">
    <property type="entry name" value="EAL_sf"/>
</dbReference>
<dbReference type="Pfam" id="PF00563">
    <property type="entry name" value="EAL"/>
    <property type="match status" value="1"/>
</dbReference>
<accession>A0AAW5K2B0</accession>
<dbReference type="SMART" id="SM00267">
    <property type="entry name" value="GGDEF"/>
    <property type="match status" value="1"/>
</dbReference>
<dbReference type="Pfam" id="PF00497">
    <property type="entry name" value="SBP_bac_3"/>
    <property type="match status" value="1"/>
</dbReference>
<gene>
    <name evidence="4" type="ORF">NE630_10960</name>
</gene>
<keyword evidence="1" id="KW-0472">Membrane</keyword>
<feature type="domain" description="EAL" evidence="2">
    <location>
        <begin position="716"/>
        <end position="967"/>
    </location>
</feature>
<dbReference type="SMART" id="SM00052">
    <property type="entry name" value="EAL"/>
    <property type="match status" value="1"/>
</dbReference>
<keyword evidence="5" id="KW-1185">Reference proteome</keyword>
<dbReference type="InterPro" id="IPR000160">
    <property type="entry name" value="GGDEF_dom"/>
</dbReference>
<dbReference type="CDD" id="cd01948">
    <property type="entry name" value="EAL"/>
    <property type="match status" value="1"/>
</dbReference>
<organism evidence="4 5">
    <name type="scientific">Cloacibacillus evryensis</name>
    <dbReference type="NCBI Taxonomy" id="508460"/>
    <lineage>
        <taxon>Bacteria</taxon>
        <taxon>Thermotogati</taxon>
        <taxon>Synergistota</taxon>
        <taxon>Synergistia</taxon>
        <taxon>Synergistales</taxon>
        <taxon>Synergistaceae</taxon>
        <taxon>Cloacibacillus</taxon>
    </lineage>
</organism>
<evidence type="ECO:0000259" key="3">
    <source>
        <dbReference type="PROSITE" id="PS50887"/>
    </source>
</evidence>
<dbReference type="PANTHER" id="PTHR33121">
    <property type="entry name" value="CYCLIC DI-GMP PHOSPHODIESTERASE PDEF"/>
    <property type="match status" value="1"/>
</dbReference>
<feature type="transmembrane region" description="Helical" evidence="1">
    <location>
        <begin position="519"/>
        <end position="539"/>
    </location>
</feature>
<dbReference type="Gene3D" id="3.40.190.10">
    <property type="entry name" value="Periplasmic binding protein-like II"/>
    <property type="match status" value="4"/>
</dbReference>
<dbReference type="AlphaFoldDB" id="A0AAW5K2B0"/>
<dbReference type="Pfam" id="PF00990">
    <property type="entry name" value="GGDEF"/>
    <property type="match status" value="1"/>
</dbReference>
<proteinExistence type="predicted"/>
<dbReference type="InterPro" id="IPR029787">
    <property type="entry name" value="Nucleotide_cyclase"/>
</dbReference>
<dbReference type="SUPFAM" id="SSF53850">
    <property type="entry name" value="Periplasmic binding protein-like II"/>
    <property type="match status" value="2"/>
</dbReference>
<dbReference type="SUPFAM" id="SSF55073">
    <property type="entry name" value="Nucleotide cyclase"/>
    <property type="match status" value="1"/>
</dbReference>
<dbReference type="PROSITE" id="PS50883">
    <property type="entry name" value="EAL"/>
    <property type="match status" value="1"/>
</dbReference>
<dbReference type="InterPro" id="IPR043128">
    <property type="entry name" value="Rev_trsase/Diguanyl_cyclase"/>
</dbReference>
<sequence length="967" mass="109413">MDVIKMLPTKKTSQEAYKYLTVSVAFFRSLAVILAVLLAVFFCAFPSDASQGVRKVRVGWFERNGYMEKAEDGSYYGYNYDYLRNISRYTGWRYEFVEGSFSSLYEALKRGEIDILGCVFYTKERVAEVGFPGTDAGVDYLSLFTAAKSRLAENDFSEFDGMRVGVDSDENRRRLLEFAKNNKFTVRPVNYRSLSEIQRGILRGDIDAGLTVGLGNNEKFRILSRFAPQPFYFAAAPGRNDLRAGLETALTQIKIQNPLYEKELSEKHIFRSSRYITFTREEQEYIKRAGKIKVAYDPNWLPYEFTDKDGKYRGITSDVFERISAVTGLDFVYCPADSPQAADADLISCFDHDYDEAEKHGLLMTDIYMRVPLMLVRRSDKVFDSTKDTVTVAPESLRASGKKLKKEGYLLRYCRTSGQCLEEVVKDNDVDQTLLSSFSAEILLDESRYRGLFGVVLQGYWFNACIALTDDGNAMLHDIINKAVLYISDQEVDNIVIRHVLENKEINLGTIIKKMPADVLMLALILLAVMVIALTFASITKSRSMKRIKDLLYNDQLTGALSQAGFERGLRKRAASDADSLYIIDFDVYKFQIYNETFGREEGDLLLLEIAAVYRRYFADGGLLARIYADHFAALALCGGIDELRERIVSMTDELKRSLKERSIIVNYGIYPIDDRKMPADMMMDYAAAAKLTVKGNSEKYIGVFDGRIYKKLRENSELISGFDAAAAHGEFIPYIQAKYDGESGRISGGEALVRWKCPDGRIIPPARFISLFEKSGQITRLDFIILEQVCLLLRSVIDAGLTALPISVNFSRLHLHDADFVAKIREAAAKYDIPSRLIEIECTESVVAEDLNTIRQVFSELKKEGFSIALDDFGSGYSSLNTLISIPMDVIKLDRGFLLQRETDRASSEEVVETIISLAHKLSFKVVAEGVESRDQLDFLRRAGCDTIQGYYYARPVPPEEFVKML</sequence>
<dbReference type="SUPFAM" id="SSF141868">
    <property type="entry name" value="EAL domain-like"/>
    <property type="match status" value="1"/>
</dbReference>
<evidence type="ECO:0000256" key="1">
    <source>
        <dbReference type="SAM" id="Phobius"/>
    </source>
</evidence>
<keyword evidence="1" id="KW-0812">Transmembrane</keyword>
<reference evidence="4 5" key="1">
    <citation type="submission" date="2022-06" db="EMBL/GenBank/DDBJ databases">
        <title>Isolation of gut microbiota from human fecal samples.</title>
        <authorList>
            <person name="Pamer E.G."/>
            <person name="Barat B."/>
            <person name="Waligurski E."/>
            <person name="Medina S."/>
            <person name="Paddock L."/>
            <person name="Mostad J."/>
        </authorList>
    </citation>
    <scope>NUCLEOTIDE SEQUENCE [LARGE SCALE GENOMIC DNA]</scope>
    <source>
        <strain evidence="4 5">DFI.9.90</strain>
    </source>
</reference>
<name>A0AAW5K2B0_9BACT</name>
<protein>
    <submittedName>
        <fullName evidence="4">EAL domain-containing protein</fullName>
    </submittedName>
</protein>
<dbReference type="Gene3D" id="3.30.70.270">
    <property type="match status" value="1"/>
</dbReference>
<dbReference type="InterPro" id="IPR001633">
    <property type="entry name" value="EAL_dom"/>
</dbReference>
<dbReference type="Gene3D" id="3.20.20.450">
    <property type="entry name" value="EAL domain"/>
    <property type="match status" value="1"/>
</dbReference>
<evidence type="ECO:0000259" key="2">
    <source>
        <dbReference type="PROSITE" id="PS50883"/>
    </source>
</evidence>
<comment type="caution">
    <text evidence="4">The sequence shown here is derived from an EMBL/GenBank/DDBJ whole genome shotgun (WGS) entry which is preliminary data.</text>
</comment>
<evidence type="ECO:0000313" key="4">
    <source>
        <dbReference type="EMBL" id="MCQ4814950.1"/>
    </source>
</evidence>
<dbReference type="EMBL" id="JANFYT010000023">
    <property type="protein sequence ID" value="MCQ4814950.1"/>
    <property type="molecule type" value="Genomic_DNA"/>
</dbReference>
<dbReference type="InterPro" id="IPR050706">
    <property type="entry name" value="Cyclic-di-GMP_PDE-like"/>
</dbReference>
<keyword evidence="1" id="KW-1133">Transmembrane helix</keyword>